<dbReference type="SUPFAM" id="SSF52172">
    <property type="entry name" value="CheY-like"/>
    <property type="match status" value="1"/>
</dbReference>
<feature type="modified residue" description="4-aspartylphosphate" evidence="4">
    <location>
        <position position="51"/>
    </location>
</feature>
<evidence type="ECO:0000256" key="1">
    <source>
        <dbReference type="ARBA" id="ARBA00022553"/>
    </source>
</evidence>
<dbReference type="InterPro" id="IPR039420">
    <property type="entry name" value="WalR-like"/>
</dbReference>
<comment type="caution">
    <text evidence="8">The sequence shown here is derived from an EMBL/GenBank/DDBJ whole genome shotgun (WGS) entry which is preliminary data.</text>
</comment>
<evidence type="ECO:0000256" key="3">
    <source>
        <dbReference type="ARBA" id="ARBA00023125"/>
    </source>
</evidence>
<evidence type="ECO:0000256" key="4">
    <source>
        <dbReference type="PROSITE-ProRule" id="PRU00169"/>
    </source>
</evidence>
<keyword evidence="9" id="KW-1185">Reference proteome</keyword>
<dbReference type="PROSITE" id="PS51755">
    <property type="entry name" value="OMPR_PHOB"/>
    <property type="match status" value="1"/>
</dbReference>
<sequence length="231" mass="26550">MRIAVLEDDPSLCEMVCQTLQVAGHSVTGFQEGRRLLQNLKRDSFDLILLDWEVPDLSGIEALTWIRENLDKTLPIMFLTCRDAETDIVTGLNSGADDYMIKPAKPAELLARVNALIRRAYPDQGKVERLEMPPYRFDLTSRTAFLNDEAVELTQKEFDLVVILFRNLGRVLSRNHIQEVIWGHMQQLNSRSMDTHVSRVRNKLQLRPENGYKLSPVYSFGYRLEQVSNDA</sequence>
<dbReference type="InterPro" id="IPR001789">
    <property type="entry name" value="Sig_transdc_resp-reg_receiver"/>
</dbReference>
<dbReference type="InterPro" id="IPR036388">
    <property type="entry name" value="WH-like_DNA-bd_sf"/>
</dbReference>
<feature type="domain" description="Response regulatory" evidence="6">
    <location>
        <begin position="2"/>
        <end position="117"/>
    </location>
</feature>
<evidence type="ECO:0000259" key="7">
    <source>
        <dbReference type="PROSITE" id="PS51755"/>
    </source>
</evidence>
<dbReference type="EMBL" id="JAJBZT010000003">
    <property type="protein sequence ID" value="MCB6183454.1"/>
    <property type="molecule type" value="Genomic_DNA"/>
</dbReference>
<dbReference type="CDD" id="cd17574">
    <property type="entry name" value="REC_OmpR"/>
    <property type="match status" value="1"/>
</dbReference>
<feature type="DNA-binding region" description="OmpR/PhoB-type" evidence="5">
    <location>
        <begin position="127"/>
        <end position="226"/>
    </location>
</feature>
<dbReference type="Gene3D" id="1.10.10.10">
    <property type="entry name" value="Winged helix-like DNA-binding domain superfamily/Winged helix DNA-binding domain"/>
    <property type="match status" value="1"/>
</dbReference>
<dbReference type="PROSITE" id="PS50110">
    <property type="entry name" value="RESPONSE_REGULATORY"/>
    <property type="match status" value="1"/>
</dbReference>
<dbReference type="Gene3D" id="6.10.250.690">
    <property type="match status" value="1"/>
</dbReference>
<dbReference type="RefSeq" id="WP_227180225.1">
    <property type="nucleotide sequence ID" value="NZ_JAJBZT010000003.1"/>
</dbReference>
<evidence type="ECO:0000313" key="9">
    <source>
        <dbReference type="Proteomes" id="UP001165395"/>
    </source>
</evidence>
<keyword evidence="1 4" id="KW-0597">Phosphoprotein</keyword>
<gene>
    <name evidence="8" type="ORF">LIN78_07830</name>
</gene>
<feature type="domain" description="OmpR/PhoB-type" evidence="7">
    <location>
        <begin position="127"/>
        <end position="226"/>
    </location>
</feature>
<dbReference type="Proteomes" id="UP001165395">
    <property type="component" value="Unassembled WGS sequence"/>
</dbReference>
<dbReference type="InterPro" id="IPR011006">
    <property type="entry name" value="CheY-like_superfamily"/>
</dbReference>
<dbReference type="SMART" id="SM00448">
    <property type="entry name" value="REC"/>
    <property type="match status" value="1"/>
</dbReference>
<evidence type="ECO:0000313" key="8">
    <source>
        <dbReference type="EMBL" id="MCB6183454.1"/>
    </source>
</evidence>
<evidence type="ECO:0000259" key="6">
    <source>
        <dbReference type="PROSITE" id="PS50110"/>
    </source>
</evidence>
<dbReference type="PANTHER" id="PTHR48111">
    <property type="entry name" value="REGULATOR OF RPOS"/>
    <property type="match status" value="1"/>
</dbReference>
<organism evidence="8 9">
    <name type="scientific">Leeia speluncae</name>
    <dbReference type="NCBI Taxonomy" id="2884804"/>
    <lineage>
        <taxon>Bacteria</taxon>
        <taxon>Pseudomonadati</taxon>
        <taxon>Pseudomonadota</taxon>
        <taxon>Betaproteobacteria</taxon>
        <taxon>Neisseriales</taxon>
        <taxon>Leeiaceae</taxon>
        <taxon>Leeia</taxon>
    </lineage>
</organism>
<name>A0ABS8D5I9_9NEIS</name>
<keyword evidence="2" id="KW-0902">Two-component regulatory system</keyword>
<accession>A0ABS8D5I9</accession>
<dbReference type="Pfam" id="PF00072">
    <property type="entry name" value="Response_reg"/>
    <property type="match status" value="1"/>
</dbReference>
<dbReference type="Pfam" id="PF00486">
    <property type="entry name" value="Trans_reg_C"/>
    <property type="match status" value="1"/>
</dbReference>
<evidence type="ECO:0000256" key="2">
    <source>
        <dbReference type="ARBA" id="ARBA00023012"/>
    </source>
</evidence>
<protein>
    <submittedName>
        <fullName evidence="8">Response regulator transcription factor</fullName>
    </submittedName>
</protein>
<proteinExistence type="predicted"/>
<reference evidence="8" key="1">
    <citation type="submission" date="2021-10" db="EMBL/GenBank/DDBJ databases">
        <title>The complete genome sequence of Leeia sp. TBRC 13508.</title>
        <authorList>
            <person name="Charoenyingcharoen P."/>
            <person name="Yukphan P."/>
        </authorList>
    </citation>
    <scope>NUCLEOTIDE SEQUENCE</scope>
    <source>
        <strain evidence="8">TBRC 13508</strain>
    </source>
</reference>
<evidence type="ECO:0000256" key="5">
    <source>
        <dbReference type="PROSITE-ProRule" id="PRU01091"/>
    </source>
</evidence>
<keyword evidence="3 5" id="KW-0238">DNA-binding</keyword>
<dbReference type="CDD" id="cd00383">
    <property type="entry name" value="trans_reg_C"/>
    <property type="match status" value="1"/>
</dbReference>
<dbReference type="InterPro" id="IPR001867">
    <property type="entry name" value="OmpR/PhoB-type_DNA-bd"/>
</dbReference>
<dbReference type="SMART" id="SM00862">
    <property type="entry name" value="Trans_reg_C"/>
    <property type="match status" value="1"/>
</dbReference>
<dbReference type="Gene3D" id="3.40.50.2300">
    <property type="match status" value="1"/>
</dbReference>
<dbReference type="PANTHER" id="PTHR48111:SF40">
    <property type="entry name" value="PHOSPHATE REGULON TRANSCRIPTIONAL REGULATORY PROTEIN PHOB"/>
    <property type="match status" value="1"/>
</dbReference>